<feature type="domain" description="DUF6534" evidence="2">
    <location>
        <begin position="11"/>
        <end position="97"/>
    </location>
</feature>
<sequence>MLARMALISGIACDGTIAASLTYYLSSYRTGTPRTEPVIQQLIWLSVNTGAVLCLMTVCSWVLFETKQAPPSCMAMHFVLTKLYINSMIATLNTRRHFRTVLDRSIVSSSHGFSIFSKIATE</sequence>
<accession>A0A166RP72</accession>
<dbReference type="PANTHER" id="PTHR40465:SF1">
    <property type="entry name" value="DUF6534 DOMAIN-CONTAINING PROTEIN"/>
    <property type="match status" value="1"/>
</dbReference>
<name>A0A166RP72_9AGAM</name>
<keyword evidence="1" id="KW-1133">Transmembrane helix</keyword>
<reference evidence="3" key="1">
    <citation type="journal article" date="2016" name="Mol. Biol. Evol.">
        <title>Comparative Genomics of Early-Diverging Mushroom-Forming Fungi Provides Insights into the Origins of Lignocellulose Decay Capabilities.</title>
        <authorList>
            <person name="Nagy L.G."/>
            <person name="Riley R."/>
            <person name="Tritt A."/>
            <person name="Adam C."/>
            <person name="Daum C."/>
            <person name="Floudas D."/>
            <person name="Sun H."/>
            <person name="Yadav J.S."/>
            <person name="Pangilinan J."/>
            <person name="Larsson K.H."/>
            <person name="Matsuura K."/>
            <person name="Barry K."/>
            <person name="Labutti K."/>
            <person name="Kuo R."/>
            <person name="Ohm R.A."/>
            <person name="Bhattacharya S.S."/>
            <person name="Shirouzu T."/>
            <person name="Yoshinaga Y."/>
            <person name="Martin F.M."/>
            <person name="Grigoriev I.V."/>
            <person name="Hibbett D.S."/>
        </authorList>
    </citation>
    <scope>NUCLEOTIDE SEQUENCE [LARGE SCALE GENOMIC DNA]</scope>
    <source>
        <strain evidence="3">CBS 109695</strain>
    </source>
</reference>
<keyword evidence="1" id="KW-0472">Membrane</keyword>
<dbReference type="InterPro" id="IPR045339">
    <property type="entry name" value="DUF6534"/>
</dbReference>
<evidence type="ECO:0000256" key="1">
    <source>
        <dbReference type="SAM" id="Phobius"/>
    </source>
</evidence>
<gene>
    <name evidence="3" type="ORF">FIBSPDRAFT_259546</name>
</gene>
<evidence type="ECO:0000259" key="2">
    <source>
        <dbReference type="Pfam" id="PF20152"/>
    </source>
</evidence>
<proteinExistence type="predicted"/>
<dbReference type="Pfam" id="PF20152">
    <property type="entry name" value="DUF6534"/>
    <property type="match status" value="1"/>
</dbReference>
<organism evidence="3">
    <name type="scientific">Athelia psychrophila</name>
    <dbReference type="NCBI Taxonomy" id="1759441"/>
    <lineage>
        <taxon>Eukaryota</taxon>
        <taxon>Fungi</taxon>
        <taxon>Dikarya</taxon>
        <taxon>Basidiomycota</taxon>
        <taxon>Agaricomycotina</taxon>
        <taxon>Agaricomycetes</taxon>
        <taxon>Agaricomycetidae</taxon>
        <taxon>Atheliales</taxon>
        <taxon>Atheliaceae</taxon>
        <taxon>Athelia</taxon>
    </lineage>
</organism>
<protein>
    <recommendedName>
        <fullName evidence="2">DUF6534 domain-containing protein</fullName>
    </recommendedName>
</protein>
<dbReference type="PANTHER" id="PTHR40465">
    <property type="entry name" value="CHROMOSOME 1, WHOLE GENOME SHOTGUN SEQUENCE"/>
    <property type="match status" value="1"/>
</dbReference>
<dbReference type="AlphaFoldDB" id="A0A166RP72"/>
<dbReference type="OrthoDB" id="3066090at2759"/>
<dbReference type="EMBL" id="KV417503">
    <property type="protein sequence ID" value="KZP28494.1"/>
    <property type="molecule type" value="Genomic_DNA"/>
</dbReference>
<feature type="transmembrane region" description="Helical" evidence="1">
    <location>
        <begin position="42"/>
        <end position="64"/>
    </location>
</feature>
<keyword evidence="1" id="KW-0812">Transmembrane</keyword>
<evidence type="ECO:0000313" key="3">
    <source>
        <dbReference type="EMBL" id="KZP28494.1"/>
    </source>
</evidence>